<dbReference type="GO" id="GO:0071949">
    <property type="term" value="F:FAD binding"/>
    <property type="evidence" value="ECO:0007669"/>
    <property type="project" value="InterPro"/>
</dbReference>
<dbReference type="PANTHER" id="PTHR47178:SF3">
    <property type="entry name" value="FAD-BINDING DOMAIN-CONTAINING PROTEIN"/>
    <property type="match status" value="1"/>
</dbReference>
<dbReference type="PRINTS" id="PR00420">
    <property type="entry name" value="RNGMNOXGNASE"/>
</dbReference>
<keyword evidence="5" id="KW-0503">Monooxygenase</keyword>
<gene>
    <name evidence="7" type="ORF">B0H66DRAFT_608389</name>
</gene>
<reference evidence="7" key="2">
    <citation type="submission" date="2023-06" db="EMBL/GenBank/DDBJ databases">
        <authorList>
            <consortium name="Lawrence Berkeley National Laboratory"/>
            <person name="Haridas S."/>
            <person name="Hensen N."/>
            <person name="Bonometti L."/>
            <person name="Westerberg I."/>
            <person name="Brannstrom I.O."/>
            <person name="Guillou S."/>
            <person name="Cros-Aarteil S."/>
            <person name="Calhoun S."/>
            <person name="Kuo A."/>
            <person name="Mondo S."/>
            <person name="Pangilinan J."/>
            <person name="Riley R."/>
            <person name="Labutti K."/>
            <person name="Andreopoulos B."/>
            <person name="Lipzen A."/>
            <person name="Chen C."/>
            <person name="Yanf M."/>
            <person name="Daum C."/>
            <person name="Ng V."/>
            <person name="Clum A."/>
            <person name="Steindorff A."/>
            <person name="Ohm R."/>
            <person name="Martin F."/>
            <person name="Silar P."/>
            <person name="Natvig D."/>
            <person name="Lalanne C."/>
            <person name="Gautier V."/>
            <person name="Ament-Velasquez S.L."/>
            <person name="Kruys A."/>
            <person name="Hutchinson M.I."/>
            <person name="Powell A.J."/>
            <person name="Barry K."/>
            <person name="Miller A.N."/>
            <person name="Grigoriev I.V."/>
            <person name="Debuchy R."/>
            <person name="Gladieux P."/>
            <person name="Thoren M.H."/>
            <person name="Johannesson H."/>
        </authorList>
    </citation>
    <scope>NUCLEOTIDE SEQUENCE</scope>
    <source>
        <strain evidence="7">CBS 118394</strain>
    </source>
</reference>
<dbReference type="InterPro" id="IPR036188">
    <property type="entry name" value="FAD/NAD-bd_sf"/>
</dbReference>
<comment type="caution">
    <text evidence="7">The sequence shown here is derived from an EMBL/GenBank/DDBJ whole genome shotgun (WGS) entry which is preliminary data.</text>
</comment>
<dbReference type="PANTHER" id="PTHR47178">
    <property type="entry name" value="MONOOXYGENASE, FAD-BINDING"/>
    <property type="match status" value="1"/>
</dbReference>
<dbReference type="Pfam" id="PF13450">
    <property type="entry name" value="NAD_binding_8"/>
    <property type="match status" value="1"/>
</dbReference>
<evidence type="ECO:0000313" key="8">
    <source>
        <dbReference type="Proteomes" id="UP001283341"/>
    </source>
</evidence>
<reference evidence="7" key="1">
    <citation type="journal article" date="2023" name="Mol. Phylogenet. Evol.">
        <title>Genome-scale phylogeny and comparative genomics of the fungal order Sordariales.</title>
        <authorList>
            <person name="Hensen N."/>
            <person name="Bonometti L."/>
            <person name="Westerberg I."/>
            <person name="Brannstrom I.O."/>
            <person name="Guillou S."/>
            <person name="Cros-Aarteil S."/>
            <person name="Calhoun S."/>
            <person name="Haridas S."/>
            <person name="Kuo A."/>
            <person name="Mondo S."/>
            <person name="Pangilinan J."/>
            <person name="Riley R."/>
            <person name="LaButti K."/>
            <person name="Andreopoulos B."/>
            <person name="Lipzen A."/>
            <person name="Chen C."/>
            <person name="Yan M."/>
            <person name="Daum C."/>
            <person name="Ng V."/>
            <person name="Clum A."/>
            <person name="Steindorff A."/>
            <person name="Ohm R.A."/>
            <person name="Martin F."/>
            <person name="Silar P."/>
            <person name="Natvig D.O."/>
            <person name="Lalanne C."/>
            <person name="Gautier V."/>
            <person name="Ament-Velasquez S.L."/>
            <person name="Kruys A."/>
            <person name="Hutchinson M.I."/>
            <person name="Powell A.J."/>
            <person name="Barry K."/>
            <person name="Miller A.N."/>
            <person name="Grigoriev I.V."/>
            <person name="Debuchy R."/>
            <person name="Gladieux P."/>
            <person name="Hiltunen Thoren M."/>
            <person name="Johannesson H."/>
        </authorList>
    </citation>
    <scope>NUCLEOTIDE SEQUENCE</scope>
    <source>
        <strain evidence="7">CBS 118394</strain>
    </source>
</reference>
<dbReference type="EMBL" id="JAUEDM010000009">
    <property type="protein sequence ID" value="KAK3312118.1"/>
    <property type="molecule type" value="Genomic_DNA"/>
</dbReference>
<keyword evidence="8" id="KW-1185">Reference proteome</keyword>
<proteinExistence type="predicted"/>
<dbReference type="GO" id="GO:0004497">
    <property type="term" value="F:monooxygenase activity"/>
    <property type="evidence" value="ECO:0007669"/>
    <property type="project" value="UniProtKB-KW"/>
</dbReference>
<dbReference type="SUPFAM" id="SSF51905">
    <property type="entry name" value="FAD/NAD(P)-binding domain"/>
    <property type="match status" value="1"/>
</dbReference>
<feature type="domain" description="FAD-binding" evidence="6">
    <location>
        <begin position="268"/>
        <end position="351"/>
    </location>
</feature>
<evidence type="ECO:0000256" key="3">
    <source>
        <dbReference type="ARBA" id="ARBA00022827"/>
    </source>
</evidence>
<accession>A0AAE0HSL1</accession>
<evidence type="ECO:0000256" key="5">
    <source>
        <dbReference type="ARBA" id="ARBA00023033"/>
    </source>
</evidence>
<evidence type="ECO:0000256" key="2">
    <source>
        <dbReference type="ARBA" id="ARBA00022630"/>
    </source>
</evidence>
<organism evidence="7 8">
    <name type="scientific">Apodospora peruviana</name>
    <dbReference type="NCBI Taxonomy" id="516989"/>
    <lineage>
        <taxon>Eukaryota</taxon>
        <taxon>Fungi</taxon>
        <taxon>Dikarya</taxon>
        <taxon>Ascomycota</taxon>
        <taxon>Pezizomycotina</taxon>
        <taxon>Sordariomycetes</taxon>
        <taxon>Sordariomycetidae</taxon>
        <taxon>Sordariales</taxon>
        <taxon>Lasiosphaeriaceae</taxon>
        <taxon>Apodospora</taxon>
    </lineage>
</organism>
<evidence type="ECO:0000256" key="1">
    <source>
        <dbReference type="ARBA" id="ARBA00001974"/>
    </source>
</evidence>
<keyword evidence="3" id="KW-0274">FAD</keyword>
<evidence type="ECO:0000256" key="4">
    <source>
        <dbReference type="ARBA" id="ARBA00023002"/>
    </source>
</evidence>
<keyword evidence="2" id="KW-0285">Flavoprotein</keyword>
<dbReference type="Pfam" id="PF01494">
    <property type="entry name" value="FAD_binding_3"/>
    <property type="match status" value="1"/>
</dbReference>
<dbReference type="Proteomes" id="UP001283341">
    <property type="component" value="Unassembled WGS sequence"/>
</dbReference>
<dbReference type="InterPro" id="IPR002938">
    <property type="entry name" value="FAD-bd"/>
</dbReference>
<keyword evidence="4" id="KW-0560">Oxidoreductase</keyword>
<dbReference type="Gene3D" id="3.50.50.60">
    <property type="entry name" value="FAD/NAD(P)-binding domain"/>
    <property type="match status" value="1"/>
</dbReference>
<comment type="cofactor">
    <cofactor evidence="1">
        <name>FAD</name>
        <dbReference type="ChEBI" id="CHEBI:57692"/>
    </cofactor>
</comment>
<name>A0AAE0HSL1_9PEZI</name>
<protein>
    <recommendedName>
        <fullName evidence="6">FAD-binding domain-containing protein</fullName>
    </recommendedName>
</protein>
<sequence length="379" mass="41948">MPHSTLTTPHTPEIAIISAGICGLLLAQGLQKNGFKVTVYEKEPSLETKFREWTMLIHWALPVLKNMLPDELLDQIHLAYPDLSYPFGTKKKESIPCSNGVTGGVVFEVSMAARRVSRAKFRRLLTKGLDIQWGKAILDLDCPDIGPVAVPFADGDTTKDDLVIGTDGMNSQVKKWLVGKEAARPLSSEHAIGNGIVRYETAEQAKAVQGGNPLGSIKVHPDSFIFSALQNVPDPQDPSNWFFHVVRIWKEPDIKSYEGDEAIAKVKSITTDNQLRHWVTVPWDSRSGRVTLAGDAAHVMHPNRSQGRNQALNDVGILINELLRVKNGDISTQKAIQAYEKDLSVRGQKAVLESLEDTKHLTNLDDLEKSRHAAKGFRK</sequence>
<evidence type="ECO:0000313" key="7">
    <source>
        <dbReference type="EMBL" id="KAK3312118.1"/>
    </source>
</evidence>
<dbReference type="AlphaFoldDB" id="A0AAE0HSL1"/>
<evidence type="ECO:0000259" key="6">
    <source>
        <dbReference type="Pfam" id="PF01494"/>
    </source>
</evidence>